<comment type="caution">
    <text evidence="1">The sequence shown here is derived from an EMBL/GenBank/DDBJ whole genome shotgun (WGS) entry which is preliminary data.</text>
</comment>
<organism evidence="1 2">
    <name type="scientific">Sulfobacillus thermosulfidooxidans</name>
    <dbReference type="NCBI Taxonomy" id="28034"/>
    <lineage>
        <taxon>Bacteria</taxon>
        <taxon>Bacillati</taxon>
        <taxon>Bacillota</taxon>
        <taxon>Clostridia</taxon>
        <taxon>Eubacteriales</taxon>
        <taxon>Clostridiales Family XVII. Incertae Sedis</taxon>
        <taxon>Sulfobacillus</taxon>
    </lineage>
</organism>
<dbReference type="InterPro" id="IPR053737">
    <property type="entry name" value="Type_II_TA_Toxin"/>
</dbReference>
<protein>
    <recommendedName>
        <fullName evidence="3">Death on curing protein</fullName>
    </recommendedName>
</protein>
<evidence type="ECO:0000313" key="2">
    <source>
        <dbReference type="Proteomes" id="UP000242705"/>
    </source>
</evidence>
<sequence length="62" mass="6987">MRYLTIQEILFIHFRVIEQFGGAHGVLNLTGLESAIARPQATMAGDDLYSSVLEKPPYYSTR</sequence>
<proteinExistence type="predicted"/>
<dbReference type="AlphaFoldDB" id="A0A2T2WJ57"/>
<dbReference type="EMBL" id="PXYX01000090">
    <property type="protein sequence ID" value="PSR22277.1"/>
    <property type="molecule type" value="Genomic_DNA"/>
</dbReference>
<reference evidence="1 2" key="1">
    <citation type="journal article" date="2014" name="BMC Genomics">
        <title>Comparison of environmental and isolate Sulfobacillus genomes reveals diverse carbon, sulfur, nitrogen, and hydrogen metabolisms.</title>
        <authorList>
            <person name="Justice N.B."/>
            <person name="Norman A."/>
            <person name="Brown C.T."/>
            <person name="Singh A."/>
            <person name="Thomas B.C."/>
            <person name="Banfield J.F."/>
        </authorList>
    </citation>
    <scope>NUCLEOTIDE SEQUENCE [LARGE SCALE GENOMIC DNA]</scope>
    <source>
        <strain evidence="1">AMDSBA5</strain>
    </source>
</reference>
<evidence type="ECO:0008006" key="3">
    <source>
        <dbReference type="Google" id="ProtNLM"/>
    </source>
</evidence>
<evidence type="ECO:0000313" key="1">
    <source>
        <dbReference type="EMBL" id="PSR22277.1"/>
    </source>
</evidence>
<accession>A0A2T2WJ57</accession>
<dbReference type="Proteomes" id="UP000242705">
    <property type="component" value="Unassembled WGS sequence"/>
</dbReference>
<name>A0A2T2WJ57_SULTH</name>
<gene>
    <name evidence="1" type="ORF">C7B47_16770</name>
</gene>
<dbReference type="Gene3D" id="1.20.120.1870">
    <property type="entry name" value="Fic/DOC protein, Fido domain"/>
    <property type="match status" value="1"/>
</dbReference>